<gene>
    <name evidence="1" type="ORF">BO66DRAFT_435958</name>
</gene>
<reference evidence="1" key="1">
    <citation type="submission" date="2018-02" db="EMBL/GenBank/DDBJ databases">
        <title>The genomes of Aspergillus section Nigri reveals drivers in fungal speciation.</title>
        <authorList>
            <consortium name="DOE Joint Genome Institute"/>
            <person name="Vesth T.C."/>
            <person name="Nybo J."/>
            <person name="Theobald S."/>
            <person name="Brandl J."/>
            <person name="Frisvad J.C."/>
            <person name="Nielsen K.F."/>
            <person name="Lyhne E.K."/>
            <person name="Kogle M.E."/>
            <person name="Kuo A."/>
            <person name="Riley R."/>
            <person name="Clum A."/>
            <person name="Nolan M."/>
            <person name="Lipzen A."/>
            <person name="Salamov A."/>
            <person name="Henrissat B."/>
            <person name="Wiebenga A."/>
            <person name="De vries R.P."/>
            <person name="Grigoriev I.V."/>
            <person name="Mortensen U.H."/>
            <person name="Andersen M.R."/>
            <person name="Baker S.E."/>
        </authorList>
    </citation>
    <scope>NUCLEOTIDE SEQUENCE</scope>
    <source>
        <strain evidence="1">CBS 121060</strain>
    </source>
</reference>
<dbReference type="EMBL" id="KZ824941">
    <property type="protein sequence ID" value="RAH73068.1"/>
    <property type="molecule type" value="Genomic_DNA"/>
</dbReference>
<evidence type="ECO:0000313" key="1">
    <source>
        <dbReference type="EMBL" id="RAH73068.1"/>
    </source>
</evidence>
<proteinExistence type="predicted"/>
<name>A0ACD1HHF1_9EURO</name>
<evidence type="ECO:0000313" key="2">
    <source>
        <dbReference type="Proteomes" id="UP000249661"/>
    </source>
</evidence>
<dbReference type="Proteomes" id="UP000249661">
    <property type="component" value="Unassembled WGS sequence"/>
</dbReference>
<sequence>MAPDSQKRPSKSSGSGLGSSPTGVQKPSGCNSSTRQRKRQLRSPSFRIVDREMKTENSHSHQNSYVPLPPSQSTVPRSATPQAIAPQPGDPRSVVSVPVTLPPWTQPLSAASPSKQKTKDLNPAMPTHPATATELIRADERLRMREELLDRGYNVPNDLFQEQQQRQQHQGKKTENEDEDDDEEEKEPHNLTPGQKLRRVELSIDIEEEKERLKSCQTAAEAAKAAFVAAEKAFRKAKDHHRVCAKELRQARSRLDKLSKMYRAV</sequence>
<organism evidence="1 2">
    <name type="scientific">Aspergillus aculeatinus CBS 121060</name>
    <dbReference type="NCBI Taxonomy" id="1448322"/>
    <lineage>
        <taxon>Eukaryota</taxon>
        <taxon>Fungi</taxon>
        <taxon>Dikarya</taxon>
        <taxon>Ascomycota</taxon>
        <taxon>Pezizomycotina</taxon>
        <taxon>Eurotiomycetes</taxon>
        <taxon>Eurotiomycetidae</taxon>
        <taxon>Eurotiales</taxon>
        <taxon>Aspergillaceae</taxon>
        <taxon>Aspergillus</taxon>
        <taxon>Aspergillus subgen. Circumdati</taxon>
    </lineage>
</organism>
<keyword evidence="2" id="KW-1185">Reference proteome</keyword>
<protein>
    <submittedName>
        <fullName evidence="1">Uncharacterized protein</fullName>
    </submittedName>
</protein>
<accession>A0ACD1HHF1</accession>